<accession>A0ABV6IZQ8</accession>
<dbReference type="Gene3D" id="3.40.50.1010">
    <property type="entry name" value="5'-nuclease"/>
    <property type="match status" value="1"/>
</dbReference>
<dbReference type="EMBL" id="JBHLVZ010000094">
    <property type="protein sequence ID" value="MFC0389116.1"/>
    <property type="molecule type" value="Genomic_DNA"/>
</dbReference>
<feature type="domain" description="NYN" evidence="1">
    <location>
        <begin position="17"/>
        <end position="128"/>
    </location>
</feature>
<sequence length="228" mass="24949">MAKFELRTVAKTTCDLPLLRIYWYDAMRLGRPTPEQSALADSNDIKVRLGQINSAGEQKGVDALIITDLAELARNHAITDAVLLSGDEDVRVGVVLAQQFGVRVHLVGIEPSRANQSRSLMQEADTTTEWDVSAIRSFLAYSPPSSPTANSAVANSGLEALIEPMITAFDPGTLATLKSHFASNSQVPSEHDRPLLRIGRLHYGQSSLSDPERTTLRRTFMRLVLAHS</sequence>
<evidence type="ECO:0000313" key="3">
    <source>
        <dbReference type="Proteomes" id="UP001589789"/>
    </source>
</evidence>
<dbReference type="InterPro" id="IPR021139">
    <property type="entry name" value="NYN"/>
</dbReference>
<name>A0ABV6IZQ8_9PROT</name>
<protein>
    <submittedName>
        <fullName evidence="2">NYN domain-containing protein</fullName>
    </submittedName>
</protein>
<reference evidence="2 3" key="1">
    <citation type="submission" date="2024-09" db="EMBL/GenBank/DDBJ databases">
        <authorList>
            <person name="Sun Q."/>
            <person name="Mori K."/>
        </authorList>
    </citation>
    <scope>NUCLEOTIDE SEQUENCE [LARGE SCALE GENOMIC DNA]</scope>
    <source>
        <strain evidence="2 3">CCM 7468</strain>
    </source>
</reference>
<comment type="caution">
    <text evidence="2">The sequence shown here is derived from an EMBL/GenBank/DDBJ whole genome shotgun (WGS) entry which is preliminary data.</text>
</comment>
<evidence type="ECO:0000313" key="2">
    <source>
        <dbReference type="EMBL" id="MFC0389116.1"/>
    </source>
</evidence>
<organism evidence="2 3">
    <name type="scientific">Muricoccus vinaceus</name>
    <dbReference type="NCBI Taxonomy" id="424704"/>
    <lineage>
        <taxon>Bacteria</taxon>
        <taxon>Pseudomonadati</taxon>
        <taxon>Pseudomonadota</taxon>
        <taxon>Alphaproteobacteria</taxon>
        <taxon>Acetobacterales</taxon>
        <taxon>Roseomonadaceae</taxon>
        <taxon>Muricoccus</taxon>
    </lineage>
</organism>
<keyword evidence="3" id="KW-1185">Reference proteome</keyword>
<gene>
    <name evidence="2" type="ORF">ACFFIC_26725</name>
</gene>
<proteinExistence type="predicted"/>
<dbReference type="Pfam" id="PF01936">
    <property type="entry name" value="NYN"/>
    <property type="match status" value="1"/>
</dbReference>
<dbReference type="RefSeq" id="WP_377056188.1">
    <property type="nucleotide sequence ID" value="NZ_JBHLVZ010000094.1"/>
</dbReference>
<dbReference type="Proteomes" id="UP001589789">
    <property type="component" value="Unassembled WGS sequence"/>
</dbReference>
<evidence type="ECO:0000259" key="1">
    <source>
        <dbReference type="Pfam" id="PF01936"/>
    </source>
</evidence>